<evidence type="ECO:0000256" key="7">
    <source>
        <dbReference type="RuleBase" id="RU003797"/>
    </source>
</evidence>
<dbReference type="PROSITE" id="PS50249">
    <property type="entry name" value="MPN"/>
    <property type="match status" value="1"/>
</dbReference>
<evidence type="ECO:0000313" key="9">
    <source>
        <dbReference type="EMBL" id="SCZ77213.1"/>
    </source>
</evidence>
<dbReference type="InterPro" id="IPR020891">
    <property type="entry name" value="UPF0758_CS"/>
</dbReference>
<name>A0A1G5RSZ4_9FIRM</name>
<evidence type="ECO:0000256" key="2">
    <source>
        <dbReference type="ARBA" id="ARBA00022670"/>
    </source>
</evidence>
<accession>A0A1G5RSZ4</accession>
<dbReference type="NCBIfam" id="TIGR00608">
    <property type="entry name" value="radc"/>
    <property type="match status" value="1"/>
</dbReference>
<keyword evidence="5" id="KW-0862">Zinc</keyword>
<proteinExistence type="inferred from homology"/>
<keyword evidence="6" id="KW-0482">Metalloprotease</keyword>
<evidence type="ECO:0000256" key="3">
    <source>
        <dbReference type="ARBA" id="ARBA00022723"/>
    </source>
</evidence>
<dbReference type="InterPro" id="IPR001405">
    <property type="entry name" value="UPF0758"/>
</dbReference>
<dbReference type="Pfam" id="PF20582">
    <property type="entry name" value="UPF0758_N"/>
    <property type="match status" value="1"/>
</dbReference>
<dbReference type="Proteomes" id="UP000199208">
    <property type="component" value="Unassembled WGS sequence"/>
</dbReference>
<dbReference type="PROSITE" id="PS01302">
    <property type="entry name" value="UPF0758"/>
    <property type="match status" value="1"/>
</dbReference>
<dbReference type="CDD" id="cd08071">
    <property type="entry name" value="MPN_DUF2466"/>
    <property type="match status" value="1"/>
</dbReference>
<keyword evidence="3" id="KW-0479">Metal-binding</keyword>
<evidence type="ECO:0000256" key="4">
    <source>
        <dbReference type="ARBA" id="ARBA00022801"/>
    </source>
</evidence>
<dbReference type="InterPro" id="IPR025657">
    <property type="entry name" value="RadC_JAB"/>
</dbReference>
<comment type="similarity">
    <text evidence="1 7">Belongs to the UPF0758 family.</text>
</comment>
<evidence type="ECO:0000313" key="10">
    <source>
        <dbReference type="Proteomes" id="UP000199208"/>
    </source>
</evidence>
<dbReference type="AlphaFoldDB" id="A0A1G5RSZ4"/>
<dbReference type="InterPro" id="IPR037518">
    <property type="entry name" value="MPN"/>
</dbReference>
<evidence type="ECO:0000256" key="6">
    <source>
        <dbReference type="ARBA" id="ARBA00023049"/>
    </source>
</evidence>
<organism evidence="9 10">
    <name type="scientific">Acidaminobacter hydrogenoformans DSM 2784</name>
    <dbReference type="NCBI Taxonomy" id="1120920"/>
    <lineage>
        <taxon>Bacteria</taxon>
        <taxon>Bacillati</taxon>
        <taxon>Bacillota</taxon>
        <taxon>Clostridia</taxon>
        <taxon>Peptostreptococcales</taxon>
        <taxon>Acidaminobacteraceae</taxon>
        <taxon>Acidaminobacter</taxon>
    </lineage>
</organism>
<dbReference type="STRING" id="1120920.SAMN03080599_00660"/>
<dbReference type="OrthoDB" id="9804482at2"/>
<dbReference type="GO" id="GO:0046872">
    <property type="term" value="F:metal ion binding"/>
    <property type="evidence" value="ECO:0007669"/>
    <property type="project" value="UniProtKB-KW"/>
</dbReference>
<dbReference type="GO" id="GO:0008237">
    <property type="term" value="F:metallopeptidase activity"/>
    <property type="evidence" value="ECO:0007669"/>
    <property type="project" value="UniProtKB-KW"/>
</dbReference>
<sequence length="229" mass="24905">MAIKMTMKSMPEGERPREKMIKTGASALSNAELIATVIGSGSSQESALTLAHRVLSLDPKGLSHLAGANIEELSSIRGIGVSKACQIMAVAELGRRICSEQTSVKVKVAGPAEIAEIMIVEMRHLVKEVFKVVLLDTKNQIISIEDISVGSLNASIVHPREVFQPAIRRSANAVVLIHNHPSGHPEPSTEDKRVTERLVEAGQLMGIQVLDHIVIGDLKYYSFKEHDMM</sequence>
<dbReference type="RefSeq" id="WP_092589446.1">
    <property type="nucleotide sequence ID" value="NZ_FMWL01000002.1"/>
</dbReference>
<dbReference type="PANTHER" id="PTHR30471">
    <property type="entry name" value="DNA REPAIR PROTEIN RADC"/>
    <property type="match status" value="1"/>
</dbReference>
<dbReference type="NCBIfam" id="NF000642">
    <property type="entry name" value="PRK00024.1"/>
    <property type="match status" value="1"/>
</dbReference>
<evidence type="ECO:0000259" key="8">
    <source>
        <dbReference type="PROSITE" id="PS50249"/>
    </source>
</evidence>
<dbReference type="Gene3D" id="3.40.140.10">
    <property type="entry name" value="Cytidine Deaminase, domain 2"/>
    <property type="match status" value="1"/>
</dbReference>
<dbReference type="Pfam" id="PF04002">
    <property type="entry name" value="RadC"/>
    <property type="match status" value="1"/>
</dbReference>
<dbReference type="PANTHER" id="PTHR30471:SF3">
    <property type="entry name" value="UPF0758 PROTEIN YEES-RELATED"/>
    <property type="match status" value="1"/>
</dbReference>
<evidence type="ECO:0000256" key="5">
    <source>
        <dbReference type="ARBA" id="ARBA00022833"/>
    </source>
</evidence>
<reference evidence="9 10" key="1">
    <citation type="submission" date="2016-10" db="EMBL/GenBank/DDBJ databases">
        <authorList>
            <person name="de Groot N.N."/>
        </authorList>
    </citation>
    <scope>NUCLEOTIDE SEQUENCE [LARGE SCALE GENOMIC DNA]</scope>
    <source>
        <strain evidence="9 10">DSM 2784</strain>
    </source>
</reference>
<feature type="domain" description="MPN" evidence="8">
    <location>
        <begin position="107"/>
        <end position="229"/>
    </location>
</feature>
<keyword evidence="4" id="KW-0378">Hydrolase</keyword>
<evidence type="ECO:0000256" key="1">
    <source>
        <dbReference type="ARBA" id="ARBA00010243"/>
    </source>
</evidence>
<keyword evidence="2" id="KW-0645">Protease</keyword>
<keyword evidence="10" id="KW-1185">Reference proteome</keyword>
<dbReference type="InterPro" id="IPR046778">
    <property type="entry name" value="UPF0758_N"/>
</dbReference>
<dbReference type="EMBL" id="FMWL01000002">
    <property type="protein sequence ID" value="SCZ77213.1"/>
    <property type="molecule type" value="Genomic_DNA"/>
</dbReference>
<dbReference type="GO" id="GO:0006508">
    <property type="term" value="P:proteolysis"/>
    <property type="evidence" value="ECO:0007669"/>
    <property type="project" value="UniProtKB-KW"/>
</dbReference>
<gene>
    <name evidence="9" type="ORF">SAMN03080599_00660</name>
</gene>
<protein>
    <submittedName>
        <fullName evidence="9">DNA replication and repair protein RadC</fullName>
    </submittedName>
</protein>